<protein>
    <submittedName>
        <fullName evidence="2">Phage virion morphogenesis protein</fullName>
    </submittedName>
</protein>
<dbReference type="EMBL" id="MUYB01000049">
    <property type="protein sequence ID" value="OOS01121.1"/>
    <property type="molecule type" value="Genomic_DNA"/>
</dbReference>
<feature type="compositionally biased region" description="Polar residues" evidence="1">
    <location>
        <begin position="30"/>
        <end position="43"/>
    </location>
</feature>
<evidence type="ECO:0000313" key="2">
    <source>
        <dbReference type="EMBL" id="OOS01121.1"/>
    </source>
</evidence>
<dbReference type="InterPro" id="IPR006522">
    <property type="entry name" value="Phage_virion_morphogenesis"/>
</dbReference>
<evidence type="ECO:0000256" key="1">
    <source>
        <dbReference type="SAM" id="MobiDB-lite"/>
    </source>
</evidence>
<feature type="region of interest" description="Disordered" evidence="1">
    <location>
        <begin position="30"/>
        <end position="57"/>
    </location>
</feature>
<sequence>MEAKFTALLANLSPKALKQLKRNIGRKLAQSQRQRIAKQQNPDGTPFAPRKPQKRGRIKRKGMFVKLRRAKFLKTNTKGEQLSVGFWGSDAHIASVHQYGLKSRVHRKRNYKAQYAKRELLGFTEQDKEMIEALIIQQLSV</sequence>
<comment type="caution">
    <text evidence="2">The sequence shown here is derived from an EMBL/GenBank/DDBJ whole genome shotgun (WGS) entry which is preliminary data.</text>
</comment>
<dbReference type="OrthoDB" id="6402405at2"/>
<gene>
    <name evidence="2" type="ORF">B0188_10045</name>
</gene>
<reference evidence="2 3" key="1">
    <citation type="submission" date="2017-02" db="EMBL/GenBank/DDBJ databases">
        <title>Draft genome sequence of Haemophilus felis CCUG 31170 type strain.</title>
        <authorList>
            <person name="Engstrom-Jakobsson H."/>
            <person name="Salva-Serra F."/>
            <person name="Thorell K."/>
            <person name="Gonzales-Siles L."/>
            <person name="Karlsson R."/>
            <person name="Boulund F."/>
            <person name="Engstrand L."/>
            <person name="Kristiansson E."/>
            <person name="Moore E."/>
        </authorList>
    </citation>
    <scope>NUCLEOTIDE SEQUENCE [LARGE SCALE GENOMIC DNA]</scope>
    <source>
        <strain evidence="2 3">CCUG 31170</strain>
    </source>
</reference>
<keyword evidence="3" id="KW-1185">Reference proteome</keyword>
<evidence type="ECO:0000313" key="3">
    <source>
        <dbReference type="Proteomes" id="UP000190023"/>
    </source>
</evidence>
<dbReference type="Proteomes" id="UP000190023">
    <property type="component" value="Unassembled WGS sequence"/>
</dbReference>
<dbReference type="NCBIfam" id="TIGR01635">
    <property type="entry name" value="tail_comp_S"/>
    <property type="match status" value="1"/>
</dbReference>
<dbReference type="Pfam" id="PF05069">
    <property type="entry name" value="Phage_tail_S"/>
    <property type="match status" value="1"/>
</dbReference>
<proteinExistence type="predicted"/>
<dbReference type="AlphaFoldDB" id="A0A1T0AVZ4"/>
<dbReference type="STRING" id="123822.B0188_10045"/>
<name>A0A1T0AVZ4_9PAST</name>
<accession>A0A1T0AVZ4</accession>
<organism evidence="2 3">
    <name type="scientific">[Haemophilus] felis</name>
    <dbReference type="NCBI Taxonomy" id="123822"/>
    <lineage>
        <taxon>Bacteria</taxon>
        <taxon>Pseudomonadati</taxon>
        <taxon>Pseudomonadota</taxon>
        <taxon>Gammaproteobacteria</taxon>
        <taxon>Pasteurellales</taxon>
        <taxon>Pasteurellaceae</taxon>
    </lineage>
</organism>